<keyword evidence="12" id="KW-1185">Reference proteome</keyword>
<dbReference type="AlphaFoldDB" id="A0A6A2ZAP4"/>
<evidence type="ECO:0000256" key="7">
    <source>
        <dbReference type="ARBA" id="ARBA00023242"/>
    </source>
</evidence>
<keyword evidence="7 8" id="KW-0539">Nucleus</keyword>
<keyword evidence="5 8" id="KW-0238">DNA-binding</keyword>
<dbReference type="GO" id="GO:0005634">
    <property type="term" value="C:nucleus"/>
    <property type="evidence" value="ECO:0007669"/>
    <property type="project" value="UniProtKB-SubCell"/>
</dbReference>
<keyword evidence="1" id="KW-0479">Metal-binding</keyword>
<dbReference type="PROSITE" id="PS50884">
    <property type="entry name" value="ZF_DOF_2"/>
    <property type="match status" value="1"/>
</dbReference>
<proteinExistence type="predicted"/>
<name>A0A6A2ZAP4_HIBSY</name>
<dbReference type="PANTHER" id="PTHR31089:SF47">
    <property type="entry name" value="DOF-TYPE DOMAIN-CONTAINING PROTEIN"/>
    <property type="match status" value="1"/>
</dbReference>
<evidence type="ECO:0000256" key="6">
    <source>
        <dbReference type="ARBA" id="ARBA00023163"/>
    </source>
</evidence>
<feature type="domain" description="Dof-type" evidence="10">
    <location>
        <begin position="57"/>
        <end position="111"/>
    </location>
</feature>
<evidence type="ECO:0000256" key="3">
    <source>
        <dbReference type="ARBA" id="ARBA00022833"/>
    </source>
</evidence>
<evidence type="ECO:0000256" key="5">
    <source>
        <dbReference type="ARBA" id="ARBA00023125"/>
    </source>
</evidence>
<evidence type="ECO:0000313" key="11">
    <source>
        <dbReference type="EMBL" id="KAE8688479.1"/>
    </source>
</evidence>
<dbReference type="GO" id="GO:0003700">
    <property type="term" value="F:DNA-binding transcription factor activity"/>
    <property type="evidence" value="ECO:0007669"/>
    <property type="project" value="InterPro"/>
</dbReference>
<dbReference type="PROSITE" id="PS01361">
    <property type="entry name" value="ZF_DOF_1"/>
    <property type="match status" value="1"/>
</dbReference>
<feature type="compositionally biased region" description="Polar residues" evidence="9">
    <location>
        <begin position="22"/>
        <end position="45"/>
    </location>
</feature>
<accession>A0A6A2ZAP4</accession>
<evidence type="ECO:0000256" key="4">
    <source>
        <dbReference type="ARBA" id="ARBA00023015"/>
    </source>
</evidence>
<gene>
    <name evidence="11" type="ORF">F3Y22_tig00110984pilonHSYRG00037</name>
</gene>
<keyword evidence="4" id="KW-0805">Transcription regulation</keyword>
<evidence type="ECO:0000256" key="2">
    <source>
        <dbReference type="ARBA" id="ARBA00022771"/>
    </source>
</evidence>
<dbReference type="InterPro" id="IPR045174">
    <property type="entry name" value="Dof"/>
</dbReference>
<comment type="caution">
    <text evidence="11">The sequence shown here is derived from an EMBL/GenBank/DDBJ whole genome shotgun (WGS) entry which is preliminary data.</text>
</comment>
<dbReference type="Proteomes" id="UP000436088">
    <property type="component" value="Unassembled WGS sequence"/>
</dbReference>
<dbReference type="Pfam" id="PF02701">
    <property type="entry name" value="Zn_ribbon_Dof"/>
    <property type="match status" value="1"/>
</dbReference>
<dbReference type="EMBL" id="VEPZ02001187">
    <property type="protein sequence ID" value="KAE8688479.1"/>
    <property type="molecule type" value="Genomic_DNA"/>
</dbReference>
<comment type="subcellular location">
    <subcellularLocation>
        <location evidence="8">Nucleus</location>
    </subcellularLocation>
</comment>
<evidence type="ECO:0000259" key="10">
    <source>
        <dbReference type="PROSITE" id="PS50884"/>
    </source>
</evidence>
<evidence type="ECO:0000256" key="8">
    <source>
        <dbReference type="PROSITE-ProRule" id="PRU00071"/>
    </source>
</evidence>
<dbReference type="InterPro" id="IPR003851">
    <property type="entry name" value="Znf_Dof"/>
</dbReference>
<organism evidence="11 12">
    <name type="scientific">Hibiscus syriacus</name>
    <name type="common">Rose of Sharon</name>
    <dbReference type="NCBI Taxonomy" id="106335"/>
    <lineage>
        <taxon>Eukaryota</taxon>
        <taxon>Viridiplantae</taxon>
        <taxon>Streptophyta</taxon>
        <taxon>Embryophyta</taxon>
        <taxon>Tracheophyta</taxon>
        <taxon>Spermatophyta</taxon>
        <taxon>Magnoliopsida</taxon>
        <taxon>eudicotyledons</taxon>
        <taxon>Gunneridae</taxon>
        <taxon>Pentapetalae</taxon>
        <taxon>rosids</taxon>
        <taxon>malvids</taxon>
        <taxon>Malvales</taxon>
        <taxon>Malvaceae</taxon>
        <taxon>Malvoideae</taxon>
        <taxon>Hibiscus</taxon>
    </lineage>
</organism>
<dbReference type="GO" id="GO:0008270">
    <property type="term" value="F:zinc ion binding"/>
    <property type="evidence" value="ECO:0007669"/>
    <property type="project" value="UniProtKB-KW"/>
</dbReference>
<evidence type="ECO:0000256" key="9">
    <source>
        <dbReference type="SAM" id="MobiDB-lite"/>
    </source>
</evidence>
<keyword evidence="6" id="KW-0804">Transcription</keyword>
<evidence type="ECO:0000256" key="1">
    <source>
        <dbReference type="ARBA" id="ARBA00022723"/>
    </source>
</evidence>
<sequence length="148" mass="16892">MSGELDMSIVVENDKEEHHQTCMKSTEMQIDSNPKSEPPETNGSDQDIVFKKPDKILPCPRCNSFDTKFCYFNNYNVNQPRHFCKNCQRYWTAGGTMRNVPIGACRRKNKRLSLQYHQIDSPDSANQQLVSPCESAAALGLPWGTEQF</sequence>
<protein>
    <submittedName>
        <fullName evidence="11">Dof zinc finger protein DOF1.3</fullName>
    </submittedName>
</protein>
<evidence type="ECO:0000313" key="12">
    <source>
        <dbReference type="Proteomes" id="UP000436088"/>
    </source>
</evidence>
<dbReference type="PANTHER" id="PTHR31089">
    <property type="entry name" value="CYCLIC DOF FACTOR 2"/>
    <property type="match status" value="1"/>
</dbReference>
<reference evidence="11" key="1">
    <citation type="submission" date="2019-09" db="EMBL/GenBank/DDBJ databases">
        <title>Draft genome information of white flower Hibiscus syriacus.</title>
        <authorList>
            <person name="Kim Y.-M."/>
        </authorList>
    </citation>
    <scope>NUCLEOTIDE SEQUENCE [LARGE SCALE GENOMIC DNA]</scope>
    <source>
        <strain evidence="11">YM2019G1</strain>
    </source>
</reference>
<keyword evidence="2 8" id="KW-0863">Zinc-finger</keyword>
<keyword evidence="3" id="KW-0862">Zinc</keyword>
<dbReference type="GO" id="GO:0003677">
    <property type="term" value="F:DNA binding"/>
    <property type="evidence" value="ECO:0007669"/>
    <property type="project" value="UniProtKB-UniRule"/>
</dbReference>
<feature type="region of interest" description="Disordered" evidence="9">
    <location>
        <begin position="15"/>
        <end position="49"/>
    </location>
</feature>